<evidence type="ECO:0000313" key="3">
    <source>
        <dbReference type="Proteomes" id="UP000299102"/>
    </source>
</evidence>
<dbReference type="AlphaFoldDB" id="A0A4C1ZA69"/>
<proteinExistence type="predicted"/>
<organism evidence="2 3">
    <name type="scientific">Eumeta variegata</name>
    <name type="common">Bagworm moth</name>
    <name type="synonym">Eumeta japonica</name>
    <dbReference type="NCBI Taxonomy" id="151549"/>
    <lineage>
        <taxon>Eukaryota</taxon>
        <taxon>Metazoa</taxon>
        <taxon>Ecdysozoa</taxon>
        <taxon>Arthropoda</taxon>
        <taxon>Hexapoda</taxon>
        <taxon>Insecta</taxon>
        <taxon>Pterygota</taxon>
        <taxon>Neoptera</taxon>
        <taxon>Endopterygota</taxon>
        <taxon>Lepidoptera</taxon>
        <taxon>Glossata</taxon>
        <taxon>Ditrysia</taxon>
        <taxon>Tineoidea</taxon>
        <taxon>Psychidae</taxon>
        <taxon>Oiketicinae</taxon>
        <taxon>Eumeta</taxon>
    </lineage>
</organism>
<gene>
    <name evidence="2" type="ORF">EVAR_67662_1</name>
</gene>
<feature type="compositionally biased region" description="Basic residues" evidence="1">
    <location>
        <begin position="51"/>
        <end position="68"/>
    </location>
</feature>
<feature type="region of interest" description="Disordered" evidence="1">
    <location>
        <begin position="50"/>
        <end position="95"/>
    </location>
</feature>
<reference evidence="2 3" key="1">
    <citation type="journal article" date="2019" name="Commun. Biol.">
        <title>The bagworm genome reveals a unique fibroin gene that provides high tensile strength.</title>
        <authorList>
            <person name="Kono N."/>
            <person name="Nakamura H."/>
            <person name="Ohtoshi R."/>
            <person name="Tomita M."/>
            <person name="Numata K."/>
            <person name="Arakawa K."/>
        </authorList>
    </citation>
    <scope>NUCLEOTIDE SEQUENCE [LARGE SCALE GENOMIC DNA]</scope>
</reference>
<keyword evidence="3" id="KW-1185">Reference proteome</keyword>
<dbReference type="Proteomes" id="UP000299102">
    <property type="component" value="Unassembled WGS sequence"/>
</dbReference>
<comment type="caution">
    <text evidence="2">The sequence shown here is derived from an EMBL/GenBank/DDBJ whole genome shotgun (WGS) entry which is preliminary data.</text>
</comment>
<evidence type="ECO:0000313" key="2">
    <source>
        <dbReference type="EMBL" id="GBP84063.1"/>
    </source>
</evidence>
<name>A0A4C1ZA69_EUMVA</name>
<sequence length="95" mass="9899">MQDQGVRVAGGAAGEEHDSDAFDRKHLSYLTGRFFRAPCVIARRNVAVATHGHKGSSKAQCARRRRARSPGGIGAGASAEGASTPRAGTETHAIT</sequence>
<accession>A0A4C1ZA69</accession>
<dbReference type="EMBL" id="BGZK01001656">
    <property type="protein sequence ID" value="GBP84063.1"/>
    <property type="molecule type" value="Genomic_DNA"/>
</dbReference>
<protein>
    <submittedName>
        <fullName evidence="2">Uncharacterized protein</fullName>
    </submittedName>
</protein>
<evidence type="ECO:0000256" key="1">
    <source>
        <dbReference type="SAM" id="MobiDB-lite"/>
    </source>
</evidence>